<gene>
    <name evidence="2" type="ORF">PAECIP111802_06188</name>
</gene>
<evidence type="ECO:0000256" key="1">
    <source>
        <dbReference type="SAM" id="Phobius"/>
    </source>
</evidence>
<keyword evidence="1" id="KW-0472">Membrane</keyword>
<keyword evidence="3" id="KW-1185">Reference proteome</keyword>
<name>A0ABM8VRT9_9BACL</name>
<dbReference type="EMBL" id="CAJVCE010000026">
    <property type="protein sequence ID" value="CAG7655700.1"/>
    <property type="molecule type" value="Genomic_DNA"/>
</dbReference>
<feature type="transmembrane region" description="Helical" evidence="1">
    <location>
        <begin position="12"/>
        <end position="29"/>
    </location>
</feature>
<protein>
    <submittedName>
        <fullName evidence="2">Uncharacterized protein</fullName>
    </submittedName>
</protein>
<organism evidence="2 3">
    <name type="scientific">Paenibacillus allorhizosphaerae</name>
    <dbReference type="NCBI Taxonomy" id="2849866"/>
    <lineage>
        <taxon>Bacteria</taxon>
        <taxon>Bacillati</taxon>
        <taxon>Bacillota</taxon>
        <taxon>Bacilli</taxon>
        <taxon>Bacillales</taxon>
        <taxon>Paenibacillaceae</taxon>
        <taxon>Paenibacillus</taxon>
    </lineage>
</organism>
<evidence type="ECO:0000313" key="3">
    <source>
        <dbReference type="Proteomes" id="UP000730618"/>
    </source>
</evidence>
<sequence length="42" mass="5090">MKVLRDIGLAELFFVWAAIIWRTAWFFLLPKPWYKAVARFAF</sequence>
<keyword evidence="1" id="KW-1133">Transmembrane helix</keyword>
<comment type="caution">
    <text evidence="2">The sequence shown here is derived from an EMBL/GenBank/DDBJ whole genome shotgun (WGS) entry which is preliminary data.</text>
</comment>
<accession>A0ABM8VRT9</accession>
<evidence type="ECO:0000313" key="2">
    <source>
        <dbReference type="EMBL" id="CAG7655700.1"/>
    </source>
</evidence>
<keyword evidence="1" id="KW-0812">Transmembrane</keyword>
<reference evidence="2 3" key="1">
    <citation type="submission" date="2021-06" db="EMBL/GenBank/DDBJ databases">
        <authorList>
            <person name="Criscuolo A."/>
        </authorList>
    </citation>
    <scope>NUCLEOTIDE SEQUENCE [LARGE SCALE GENOMIC DNA]</scope>
    <source>
        <strain evidence="3">CIP 111802</strain>
    </source>
</reference>
<dbReference type="Proteomes" id="UP000730618">
    <property type="component" value="Unassembled WGS sequence"/>
</dbReference>
<proteinExistence type="predicted"/>